<dbReference type="EMBL" id="OB660831">
    <property type="protein sequence ID" value="CAD7226448.1"/>
    <property type="molecule type" value="Genomic_DNA"/>
</dbReference>
<dbReference type="InterPro" id="IPR039043">
    <property type="entry name" value="ZFPL1"/>
</dbReference>
<dbReference type="PANTHER" id="PTHR12981">
    <property type="entry name" value="ZINC FINGER PROTEIN-LIKE 1"/>
    <property type="match status" value="1"/>
</dbReference>
<comment type="subcellular location">
    <subcellularLocation>
        <location evidence="4">Membrane</location>
        <topology evidence="4">Single-pass membrane protein</topology>
    </subcellularLocation>
</comment>
<evidence type="ECO:0000256" key="3">
    <source>
        <dbReference type="ARBA" id="ARBA00022833"/>
    </source>
</evidence>
<protein>
    <recommendedName>
        <fullName evidence="1 4">Zinc finger protein-like 1 homolog</fullName>
    </recommendedName>
</protein>
<evidence type="ECO:0000313" key="5">
    <source>
        <dbReference type="EMBL" id="CAD7226448.1"/>
    </source>
</evidence>
<dbReference type="SMART" id="SM00184">
    <property type="entry name" value="RING"/>
    <property type="match status" value="1"/>
</dbReference>
<dbReference type="GO" id="GO:0005794">
    <property type="term" value="C:Golgi apparatus"/>
    <property type="evidence" value="ECO:0007669"/>
    <property type="project" value="TreeGrafter"/>
</dbReference>
<keyword evidence="4" id="KW-0472">Membrane</keyword>
<dbReference type="InterPro" id="IPR013083">
    <property type="entry name" value="Znf_RING/FYVE/PHD"/>
</dbReference>
<dbReference type="Gene3D" id="3.30.40.10">
    <property type="entry name" value="Zinc/RING finger domain, C3HC4 (zinc finger)"/>
    <property type="match status" value="1"/>
</dbReference>
<keyword evidence="2 4" id="KW-0863">Zinc-finger</keyword>
<evidence type="ECO:0000256" key="1">
    <source>
        <dbReference type="ARBA" id="ARBA00013701"/>
    </source>
</evidence>
<keyword evidence="3 4" id="KW-0862">Zinc</keyword>
<dbReference type="GO" id="GO:0008270">
    <property type="term" value="F:zinc ion binding"/>
    <property type="evidence" value="ECO:0007669"/>
    <property type="project" value="UniProtKB-UniRule"/>
</dbReference>
<evidence type="ECO:0000256" key="2">
    <source>
        <dbReference type="ARBA" id="ARBA00022771"/>
    </source>
</evidence>
<reference evidence="5" key="1">
    <citation type="submission" date="2020-11" db="EMBL/GenBank/DDBJ databases">
        <authorList>
            <person name="Tran Van P."/>
        </authorList>
    </citation>
    <scope>NUCLEOTIDE SEQUENCE</scope>
</reference>
<comment type="similarity">
    <text evidence="4">Belongs to the ZFPL1 family.</text>
</comment>
<gene>
    <name evidence="5" type="ORF">CTOB1V02_LOCUS4366</name>
</gene>
<feature type="transmembrane region" description="Helical" evidence="4">
    <location>
        <begin position="261"/>
        <end position="282"/>
    </location>
</feature>
<dbReference type="SUPFAM" id="SSF57850">
    <property type="entry name" value="RING/U-box"/>
    <property type="match status" value="1"/>
</dbReference>
<keyword evidence="4" id="KW-0812">Transmembrane</keyword>
<dbReference type="Pfam" id="PF25993">
    <property type="entry name" value="zf-B_box_ZFPL1"/>
    <property type="match status" value="1"/>
</dbReference>
<proteinExistence type="inferred from homology"/>
<dbReference type="OrthoDB" id="1916590at2759"/>
<keyword evidence="4" id="KW-0479">Metal-binding</keyword>
<dbReference type="AlphaFoldDB" id="A0A7R8W8P9"/>
<dbReference type="GO" id="GO:0016020">
    <property type="term" value="C:membrane"/>
    <property type="evidence" value="ECO:0007669"/>
    <property type="project" value="UniProtKB-SubCell"/>
</dbReference>
<sequence>MGLCKCPKRKVTTQFCFEHRVNVCEHCMVSNHPKCIVQSYIQWLQDSDYNTVCELCKMDLQLEDCVRLTCYHVLHWPCLDEYGRRNSGDLSTLLCPSCDKKVFFQPNLVSPVAEALKSVLMEVNWGREGLGLPLLSVDKAVAQRANAVRPDPVGSTDNQMQESSFGYHEDIQKHSDDMAGASVSRESVSLYNSAGTSDSYGIMSRKIYDQPIEHRPLLAHDRDEDKYKRRTCIQNTQRWIQNQLVPPSRHWQLDDALYKRYAIMATVAILVFIFIMLILYSMGRGYDIDDPMFDPHFNPNVRVEE</sequence>
<name>A0A7R8W8P9_9CRUS</name>
<dbReference type="PANTHER" id="PTHR12981:SF0">
    <property type="entry name" value="ZINC FINGER PROTEIN-LIKE 1"/>
    <property type="match status" value="1"/>
</dbReference>
<dbReference type="PROSITE" id="PS50089">
    <property type="entry name" value="ZF_RING_2"/>
    <property type="match status" value="1"/>
</dbReference>
<dbReference type="InterPro" id="IPR001841">
    <property type="entry name" value="Znf_RING"/>
</dbReference>
<keyword evidence="4" id="KW-1133">Transmembrane helix</keyword>
<evidence type="ECO:0000256" key="4">
    <source>
        <dbReference type="RuleBase" id="RU369078"/>
    </source>
</evidence>
<accession>A0A7R8W8P9</accession>
<organism evidence="5">
    <name type="scientific">Cyprideis torosa</name>
    <dbReference type="NCBI Taxonomy" id="163714"/>
    <lineage>
        <taxon>Eukaryota</taxon>
        <taxon>Metazoa</taxon>
        <taxon>Ecdysozoa</taxon>
        <taxon>Arthropoda</taxon>
        <taxon>Crustacea</taxon>
        <taxon>Oligostraca</taxon>
        <taxon>Ostracoda</taxon>
        <taxon>Podocopa</taxon>
        <taxon>Podocopida</taxon>
        <taxon>Cytherocopina</taxon>
        <taxon>Cytheroidea</taxon>
        <taxon>Cytherideidae</taxon>
        <taxon>Cyprideis</taxon>
    </lineage>
</organism>
<dbReference type="InterPro" id="IPR058731">
    <property type="entry name" value="Znf-B_box_ZFPL1-like"/>
</dbReference>